<reference evidence="2 3" key="1">
    <citation type="submission" date="2021-03" db="EMBL/GenBank/DDBJ databases">
        <title>Genomic Encyclopedia of Type Strains, Phase IV (KMG-IV): sequencing the most valuable type-strain genomes for metagenomic binning, comparative biology and taxonomic classification.</title>
        <authorList>
            <person name="Goeker M."/>
        </authorList>
    </citation>
    <scope>NUCLEOTIDE SEQUENCE [LARGE SCALE GENOMIC DNA]</scope>
    <source>
        <strain evidence="2 3">DSM 24004</strain>
    </source>
</reference>
<evidence type="ECO:0000256" key="1">
    <source>
        <dbReference type="SAM" id="Coils"/>
    </source>
</evidence>
<evidence type="ECO:0000313" key="3">
    <source>
        <dbReference type="Proteomes" id="UP001519342"/>
    </source>
</evidence>
<gene>
    <name evidence="2" type="ORF">J2Z76_001576</name>
</gene>
<keyword evidence="3" id="KW-1185">Reference proteome</keyword>
<name>A0ABS4GDD5_9FIRM</name>
<protein>
    <submittedName>
        <fullName evidence="2">Uncharacterized protein</fullName>
    </submittedName>
</protein>
<dbReference type="EMBL" id="JAGGKS010000004">
    <property type="protein sequence ID" value="MBP1925715.1"/>
    <property type="molecule type" value="Genomic_DNA"/>
</dbReference>
<dbReference type="RefSeq" id="WP_209511461.1">
    <property type="nucleotide sequence ID" value="NZ_JAGGKS010000004.1"/>
</dbReference>
<accession>A0ABS4GDD5</accession>
<sequence>MINLLQEKLEAIENLRNYTKQILSLSFKIDFNKINEMIQKRQKYKESIDLIDAKINELKSREIFSEDSKIIKDIKGDIEKSIQQVIEMDKEIRKKINEELIIIKQNNFQDNETSRVLNIKV</sequence>
<proteinExistence type="predicted"/>
<comment type="caution">
    <text evidence="2">The sequence shown here is derived from an EMBL/GenBank/DDBJ whole genome shotgun (WGS) entry which is preliminary data.</text>
</comment>
<organism evidence="2 3">
    <name type="scientific">Sedimentibacter acidaminivorans</name>
    <dbReference type="NCBI Taxonomy" id="913099"/>
    <lineage>
        <taxon>Bacteria</taxon>
        <taxon>Bacillati</taxon>
        <taxon>Bacillota</taxon>
        <taxon>Tissierellia</taxon>
        <taxon>Sedimentibacter</taxon>
    </lineage>
</organism>
<dbReference type="Proteomes" id="UP001519342">
    <property type="component" value="Unassembled WGS sequence"/>
</dbReference>
<keyword evidence="1" id="KW-0175">Coiled coil</keyword>
<evidence type="ECO:0000313" key="2">
    <source>
        <dbReference type="EMBL" id="MBP1925715.1"/>
    </source>
</evidence>
<feature type="coiled-coil region" evidence="1">
    <location>
        <begin position="1"/>
        <end position="61"/>
    </location>
</feature>